<dbReference type="EMBL" id="CACRUF010000037">
    <property type="protein sequence ID" value="VYU09621.1"/>
    <property type="molecule type" value="Genomic_DNA"/>
</dbReference>
<reference evidence="1" key="1">
    <citation type="submission" date="2019-11" db="EMBL/GenBank/DDBJ databases">
        <authorList>
            <person name="Feng L."/>
        </authorList>
    </citation>
    <scope>NUCLEOTIDE SEQUENCE</scope>
    <source>
        <strain evidence="1">VdisparLFYP95</strain>
    </source>
</reference>
<dbReference type="AlphaFoldDB" id="A0A6N3C599"/>
<gene>
    <name evidence="1" type="ORF">VDLFYP95_01502</name>
</gene>
<dbReference type="RefSeq" id="WP_156719696.1">
    <property type="nucleotide sequence ID" value="NZ_CACRUF010000037.1"/>
</dbReference>
<proteinExistence type="predicted"/>
<name>A0A6N3C599_9FIRM</name>
<protein>
    <submittedName>
        <fullName evidence="1">Uncharacterized protein</fullName>
    </submittedName>
</protein>
<dbReference type="Gene3D" id="3.10.450.40">
    <property type="match status" value="1"/>
</dbReference>
<accession>A0A6N3C599</accession>
<organism evidence="1">
    <name type="scientific">Veillonella dispar</name>
    <dbReference type="NCBI Taxonomy" id="39778"/>
    <lineage>
        <taxon>Bacteria</taxon>
        <taxon>Bacillati</taxon>
        <taxon>Bacillota</taxon>
        <taxon>Negativicutes</taxon>
        <taxon>Veillonellales</taxon>
        <taxon>Veillonellaceae</taxon>
        <taxon>Veillonella</taxon>
    </lineage>
</organism>
<sequence>MTLDVATGNVTEGAPKAYDASMEASAIDAGTVLPPHVAINAAFAQTGNVATGINSWSVVNQNGKPIYTVEFHDAQNKPVSIALDAKTGMAVK</sequence>
<evidence type="ECO:0000313" key="1">
    <source>
        <dbReference type="EMBL" id="VYU09621.1"/>
    </source>
</evidence>